<dbReference type="NCBIfam" id="TIGR00486">
    <property type="entry name" value="YbgI_SA1388"/>
    <property type="match status" value="1"/>
</dbReference>
<dbReference type="FunFam" id="3.40.1390.30:FF:000001">
    <property type="entry name" value="GTP cyclohydrolase 1 type 2"/>
    <property type="match status" value="1"/>
</dbReference>
<dbReference type="HOGENOM" id="CLU_037423_0_1_1"/>
<dbReference type="Pfam" id="PF01784">
    <property type="entry name" value="DUF34_NIF3"/>
    <property type="match status" value="1"/>
</dbReference>
<dbReference type="GeneID" id="34524147"/>
<dbReference type="Gene3D" id="3.40.1390.30">
    <property type="entry name" value="NIF3 (NGG1p interacting factor 3)-like"/>
    <property type="match status" value="1"/>
</dbReference>
<evidence type="ECO:0000313" key="4">
    <source>
        <dbReference type="Proteomes" id="UP000006310"/>
    </source>
</evidence>
<dbReference type="SUPFAM" id="SSF102705">
    <property type="entry name" value="NIF3 (NGG1p interacting factor 3)-like"/>
    <property type="match status" value="1"/>
</dbReference>
<dbReference type="PANTHER" id="PTHR13799">
    <property type="entry name" value="NGG1 INTERACTING FACTOR 3"/>
    <property type="match status" value="1"/>
</dbReference>
<feature type="binding site" evidence="2">
    <location>
        <position position="79"/>
    </location>
    <ligand>
        <name>a divalent metal cation</name>
        <dbReference type="ChEBI" id="CHEBI:60240"/>
        <label>1</label>
    </ligand>
</feature>
<dbReference type="OrthoDB" id="3345469at2759"/>
<feature type="binding site" evidence="2">
    <location>
        <position position="259"/>
    </location>
    <ligand>
        <name>a divalent metal cation</name>
        <dbReference type="ChEBI" id="CHEBI:60240"/>
        <label>1</label>
    </ligand>
</feature>
<protein>
    <recommendedName>
        <fullName evidence="5">YbgI/family dinuclear metal center protein</fullName>
    </recommendedName>
</protein>
<feature type="binding site" evidence="2">
    <location>
        <position position="263"/>
    </location>
    <ligand>
        <name>a divalent metal cation</name>
        <dbReference type="ChEBI" id="CHEBI:60240"/>
        <label>1</label>
    </ligand>
</feature>
<name>J7RUK4_HUIN7</name>
<evidence type="ECO:0008006" key="5">
    <source>
        <dbReference type="Google" id="ProtNLM"/>
    </source>
</evidence>
<dbReference type="KEGG" id="kng:KNAG_0B00480"/>
<evidence type="ECO:0000313" key="3">
    <source>
        <dbReference type="EMBL" id="CCK68497.1"/>
    </source>
</evidence>
<dbReference type="eggNOG" id="KOG4131">
    <property type="taxonomic scope" value="Eukaryota"/>
</dbReference>
<dbReference type="STRING" id="1071383.J7RUK4"/>
<accession>J7RUK4</accession>
<evidence type="ECO:0000256" key="2">
    <source>
        <dbReference type="PIRSR" id="PIRSR602678-1"/>
    </source>
</evidence>
<reference evidence="4" key="2">
    <citation type="submission" date="2012-08" db="EMBL/GenBank/DDBJ databases">
        <title>Genome sequence of Kazachstania naganishii.</title>
        <authorList>
            <person name="Gordon J.L."/>
            <person name="Armisen D."/>
            <person name="Proux-Wera E."/>
            <person name="OhEigeartaigh S.S."/>
            <person name="Byrne K.P."/>
            <person name="Wolfe K.H."/>
        </authorList>
    </citation>
    <scope>NUCLEOTIDE SEQUENCE [LARGE SCALE GENOMIC DNA]</scope>
    <source>
        <strain evidence="4">ATCC MYA-139 / BCRC 22969 / CBS 8797 / CCRC 22969 / KCTC 17520 / NBRC 10181 / NCYC 3082</strain>
    </source>
</reference>
<dbReference type="EMBL" id="HE978315">
    <property type="protein sequence ID" value="CCK68497.1"/>
    <property type="molecule type" value="Genomic_DNA"/>
</dbReference>
<evidence type="ECO:0000256" key="1">
    <source>
        <dbReference type="ARBA" id="ARBA00006964"/>
    </source>
</evidence>
<reference evidence="3 4" key="1">
    <citation type="journal article" date="2011" name="Proc. Natl. Acad. Sci. U.S.A.">
        <title>Evolutionary erosion of yeast sex chromosomes by mating-type switching accidents.</title>
        <authorList>
            <person name="Gordon J.L."/>
            <person name="Armisen D."/>
            <person name="Proux-Wera E."/>
            <person name="Oheigeartaigh S.S."/>
            <person name="Byrne K.P."/>
            <person name="Wolfe K.H."/>
        </authorList>
    </citation>
    <scope>NUCLEOTIDE SEQUENCE [LARGE SCALE GENOMIC DNA]</scope>
    <source>
        <strain evidence="4">ATCC MYA-139 / BCRC 22969 / CBS 8797 / CCRC 22969 / KCTC 17520 / NBRC 10181 / NCYC 3082</strain>
    </source>
</reference>
<dbReference type="RefSeq" id="XP_022462743.1">
    <property type="nucleotide sequence ID" value="XM_022611322.1"/>
</dbReference>
<dbReference type="AlphaFoldDB" id="J7RUK4"/>
<comment type="similarity">
    <text evidence="1">Belongs to the GTP cyclohydrolase I type 2/NIF3 family.</text>
</comment>
<sequence>MPALSKKTLQEVLRVFQKWFPESYADSAWDNTGLLLNCATGGTGSTGSTAARVLLTVDLTRAVAQEAVDQRCNLVIAYHPFVFPSWRFIDGDRNPQHASAIQLIQQGVSVYSPHTAMDAASGGINDWLALGCVAADDRDKIVSMTPIESVAHRDAEDAGKVGYGRLVSFRDPTPLSLLIQNVKCTLGVAHVQVALPDSVSDTSAAPPVSTVALCAGSGSSVFKNIPDPNKVDVYLTGELSHHELLRIKESGKVAIVCNHSNTERRYLREVLLGKLQSEGIDCIVSERDRDPLVLA</sequence>
<dbReference type="Proteomes" id="UP000006310">
    <property type="component" value="Chromosome 2"/>
</dbReference>
<feature type="binding site" evidence="2">
    <location>
        <position position="118"/>
    </location>
    <ligand>
        <name>a divalent metal cation</name>
        <dbReference type="ChEBI" id="CHEBI:60240"/>
        <label>1</label>
    </ligand>
</feature>
<dbReference type="GO" id="GO:0005739">
    <property type="term" value="C:mitochondrion"/>
    <property type="evidence" value="ECO:0007669"/>
    <property type="project" value="EnsemblFungi"/>
</dbReference>
<keyword evidence="4" id="KW-1185">Reference proteome</keyword>
<organism evidence="3 4">
    <name type="scientific">Huiozyma naganishii (strain ATCC MYA-139 / BCRC 22969 / CBS 8797 / KCTC 17520 / NBRC 10181 / NCYC 3082 / Yp74L-3)</name>
    <name type="common">Yeast</name>
    <name type="synonym">Kazachstania naganishii</name>
    <dbReference type="NCBI Taxonomy" id="1071383"/>
    <lineage>
        <taxon>Eukaryota</taxon>
        <taxon>Fungi</taxon>
        <taxon>Dikarya</taxon>
        <taxon>Ascomycota</taxon>
        <taxon>Saccharomycotina</taxon>
        <taxon>Saccharomycetes</taxon>
        <taxon>Saccharomycetales</taxon>
        <taxon>Saccharomycetaceae</taxon>
        <taxon>Huiozyma</taxon>
    </lineage>
</organism>
<proteinExistence type="inferred from homology"/>
<gene>
    <name evidence="3" type="primary">KNAG0B00480</name>
    <name evidence="3" type="ordered locus">KNAG_0B00480</name>
</gene>
<dbReference type="InterPro" id="IPR002678">
    <property type="entry name" value="DUF34/NIF3"/>
</dbReference>
<dbReference type="GO" id="GO:0046872">
    <property type="term" value="F:metal ion binding"/>
    <property type="evidence" value="ECO:0007669"/>
    <property type="project" value="UniProtKB-KW"/>
</dbReference>
<dbReference type="OMA" id="NFDKTHL"/>
<dbReference type="PANTHER" id="PTHR13799:SF13">
    <property type="entry name" value="NIF3-LIKE PROTEIN 1"/>
    <property type="match status" value="1"/>
</dbReference>
<keyword evidence="2" id="KW-0479">Metal-binding</keyword>
<dbReference type="InterPro" id="IPR036069">
    <property type="entry name" value="DUF34/NIF3_sf"/>
</dbReference>